<reference evidence="4 5" key="1">
    <citation type="submission" date="2018-06" db="EMBL/GenBank/DDBJ databases">
        <title>Genomic Encyclopedia of Type Strains, Phase III (KMG-III): the genomes of soil and plant-associated and newly described type strains.</title>
        <authorList>
            <person name="Whitman W."/>
        </authorList>
    </citation>
    <scope>NUCLEOTIDE SEQUENCE [LARGE SCALE GENOMIC DNA]</scope>
    <source>
        <strain evidence="4 5">CGMCC 4.7090</strain>
    </source>
</reference>
<dbReference type="InterPro" id="IPR046828">
    <property type="entry name" value="RepSA"/>
</dbReference>
<sequence length="523" mass="58254">MTSSTLPLAPTTTTVVGTGENADNWPWATSTTTPATPHRDARLGFEPGEVATARRRVRSGEFPDWLDHVSAAAACTRPIRLSGQIDVKNRDGSIMHSIDTDTMPDGVIYTPCGNRRASVCPSCAEVYRRDTFQIIRAGLEGNRYGLPPLGEHIAIFLTATAPSFGPVHHRVVKTHAADCRSRERCTCRASLCRPFGKACPHGVEIRCTARHKTTDPAVGTPFCLDCYDHDGQVVWNHEAPELWRRTVQEADRELERLGKRLGVTLRRRYVKVFEFQARGVIHYHAIFRLDGYHPDCPSAIVPADRAVTRAMFASVLDTAFRKTSYTSHTHPAHGGKGWRIAWGTQGLDLKDINAPGGDDNLTKLTGYLAKYVTKSTEVTGQVFRRVDDMTVELHATPDTHLGRLIRSCWDLGIADGWQRLRRYAHQFGHGGHITTKSRGFSVNYTFKRLERTIWRRTQGFPHLWDEQEADLVVYRLGYHATGWITTGDALLANSAADAARRQADTARDYADPDPAPKVQPLAA</sequence>
<proteinExistence type="predicted"/>
<gene>
    <name evidence="4" type="ORF">B0I29_104284</name>
</gene>
<feature type="region of interest" description="Disordered" evidence="2">
    <location>
        <begin position="1"/>
        <end position="42"/>
    </location>
</feature>
<feature type="compositionally biased region" description="Low complexity" evidence="2">
    <location>
        <begin position="1"/>
        <end position="36"/>
    </location>
</feature>
<organism evidence="4 5">
    <name type="scientific">Actinoplanes lutulentus</name>
    <dbReference type="NCBI Taxonomy" id="1287878"/>
    <lineage>
        <taxon>Bacteria</taxon>
        <taxon>Bacillati</taxon>
        <taxon>Actinomycetota</taxon>
        <taxon>Actinomycetes</taxon>
        <taxon>Micromonosporales</taxon>
        <taxon>Micromonosporaceae</taxon>
        <taxon>Actinoplanes</taxon>
    </lineage>
</organism>
<dbReference type="Proteomes" id="UP000249341">
    <property type="component" value="Unassembled WGS sequence"/>
</dbReference>
<evidence type="ECO:0000313" key="5">
    <source>
        <dbReference type="Proteomes" id="UP000249341"/>
    </source>
</evidence>
<dbReference type="EMBL" id="QLMJ01000004">
    <property type="protein sequence ID" value="RAK39746.1"/>
    <property type="molecule type" value="Genomic_DNA"/>
</dbReference>
<evidence type="ECO:0000256" key="2">
    <source>
        <dbReference type="SAM" id="MobiDB-lite"/>
    </source>
</evidence>
<feature type="domain" description="SWIM-type" evidence="3">
    <location>
        <begin position="170"/>
        <end position="210"/>
    </location>
</feature>
<keyword evidence="1" id="KW-0479">Metal-binding</keyword>
<dbReference type="Pfam" id="PF20199">
    <property type="entry name" value="RepSA"/>
    <property type="match status" value="1"/>
</dbReference>
<dbReference type="PROSITE" id="PS50966">
    <property type="entry name" value="ZF_SWIM"/>
    <property type="match status" value="1"/>
</dbReference>
<keyword evidence="1" id="KW-0863">Zinc-finger</keyword>
<dbReference type="RefSeq" id="WP_111648947.1">
    <property type="nucleotide sequence ID" value="NZ_JACHWI010000001.1"/>
</dbReference>
<name>A0A327ZF67_9ACTN</name>
<keyword evidence="5" id="KW-1185">Reference proteome</keyword>
<comment type="caution">
    <text evidence="4">The sequence shown here is derived from an EMBL/GenBank/DDBJ whole genome shotgun (WGS) entry which is preliminary data.</text>
</comment>
<feature type="region of interest" description="Disordered" evidence="2">
    <location>
        <begin position="502"/>
        <end position="523"/>
    </location>
</feature>
<evidence type="ECO:0000259" key="3">
    <source>
        <dbReference type="PROSITE" id="PS50966"/>
    </source>
</evidence>
<evidence type="ECO:0000313" key="4">
    <source>
        <dbReference type="EMBL" id="RAK39746.1"/>
    </source>
</evidence>
<keyword evidence="1" id="KW-0862">Zinc</keyword>
<dbReference type="OrthoDB" id="3203793at2"/>
<protein>
    <recommendedName>
        <fullName evidence="3">SWIM-type domain-containing protein</fullName>
    </recommendedName>
</protein>
<dbReference type="AlphaFoldDB" id="A0A327ZF67"/>
<dbReference type="GO" id="GO:0008270">
    <property type="term" value="F:zinc ion binding"/>
    <property type="evidence" value="ECO:0007669"/>
    <property type="project" value="UniProtKB-KW"/>
</dbReference>
<accession>A0A327ZF67</accession>
<evidence type="ECO:0000256" key="1">
    <source>
        <dbReference type="PROSITE-ProRule" id="PRU00325"/>
    </source>
</evidence>
<dbReference type="InterPro" id="IPR007527">
    <property type="entry name" value="Znf_SWIM"/>
</dbReference>